<organism evidence="2 3">
    <name type="scientific">Brevundimonas kwangchunensis</name>
    <dbReference type="NCBI Taxonomy" id="322163"/>
    <lineage>
        <taxon>Bacteria</taxon>
        <taxon>Pseudomonadati</taxon>
        <taxon>Pseudomonadota</taxon>
        <taxon>Alphaproteobacteria</taxon>
        <taxon>Caulobacterales</taxon>
        <taxon>Caulobacteraceae</taxon>
        <taxon>Brevundimonas</taxon>
    </lineage>
</organism>
<dbReference type="RefSeq" id="WP_343793017.1">
    <property type="nucleotide sequence ID" value="NZ_BAAAGA010000005.1"/>
</dbReference>
<dbReference type="InterPro" id="IPR054193">
    <property type="entry name" value="DUF6898"/>
</dbReference>
<evidence type="ECO:0000313" key="2">
    <source>
        <dbReference type="EMBL" id="GAA0622828.1"/>
    </source>
</evidence>
<accession>A0ABP3S5Z6</accession>
<comment type="caution">
    <text evidence="2">The sequence shown here is derived from an EMBL/GenBank/DDBJ whole genome shotgun (WGS) entry which is preliminary data.</text>
</comment>
<sequence length="60" mass="6399">MTAPDIGDVIFEMTRTGAYLKCSAIHVATGLEVSAMGPALQPEALKRVALAKLKRALERS</sequence>
<dbReference type="Pfam" id="PF21839">
    <property type="entry name" value="DUF6898"/>
    <property type="match status" value="1"/>
</dbReference>
<dbReference type="Proteomes" id="UP001501352">
    <property type="component" value="Unassembled WGS sequence"/>
</dbReference>
<dbReference type="EMBL" id="BAAAGA010000005">
    <property type="protein sequence ID" value="GAA0622828.1"/>
    <property type="molecule type" value="Genomic_DNA"/>
</dbReference>
<evidence type="ECO:0000313" key="3">
    <source>
        <dbReference type="Proteomes" id="UP001501352"/>
    </source>
</evidence>
<keyword evidence="3" id="KW-1185">Reference proteome</keyword>
<proteinExistence type="predicted"/>
<protein>
    <recommendedName>
        <fullName evidence="1">DUF6898 domain-containing protein</fullName>
    </recommendedName>
</protein>
<feature type="domain" description="DUF6898" evidence="1">
    <location>
        <begin position="7"/>
        <end position="59"/>
    </location>
</feature>
<reference evidence="3" key="1">
    <citation type="journal article" date="2019" name="Int. J. Syst. Evol. Microbiol.">
        <title>The Global Catalogue of Microorganisms (GCM) 10K type strain sequencing project: providing services to taxonomists for standard genome sequencing and annotation.</title>
        <authorList>
            <consortium name="The Broad Institute Genomics Platform"/>
            <consortium name="The Broad Institute Genome Sequencing Center for Infectious Disease"/>
            <person name="Wu L."/>
            <person name="Ma J."/>
        </authorList>
    </citation>
    <scope>NUCLEOTIDE SEQUENCE [LARGE SCALE GENOMIC DNA]</scope>
    <source>
        <strain evidence="3">JCM 12928</strain>
    </source>
</reference>
<evidence type="ECO:0000259" key="1">
    <source>
        <dbReference type="Pfam" id="PF21839"/>
    </source>
</evidence>
<gene>
    <name evidence="2" type="ORF">GCM10009422_18530</name>
</gene>
<name>A0ABP3S5Z6_9CAUL</name>